<dbReference type="Pfam" id="PF19057">
    <property type="entry name" value="PH_19"/>
    <property type="match status" value="1"/>
</dbReference>
<protein>
    <submittedName>
        <fullName evidence="2">Uncharacterized protein</fullName>
    </submittedName>
</protein>
<evidence type="ECO:0000313" key="2">
    <source>
        <dbReference type="EMBL" id="KPP72161.1"/>
    </source>
</evidence>
<name>A0A0N8K0H6_SCLFO</name>
<reference evidence="2 3" key="1">
    <citation type="submission" date="2015-08" db="EMBL/GenBank/DDBJ databases">
        <title>The genome of the Asian arowana (Scleropages formosus).</title>
        <authorList>
            <person name="Tan M.H."/>
            <person name="Gan H.M."/>
            <person name="Croft L.J."/>
            <person name="Austin C.M."/>
        </authorList>
    </citation>
    <scope>NUCLEOTIDE SEQUENCE [LARGE SCALE GENOMIC DNA]</scope>
    <source>
        <strain evidence="2">Aro1</strain>
    </source>
</reference>
<comment type="caution">
    <text evidence="2">The sequence shown here is derived from an EMBL/GenBank/DDBJ whole genome shotgun (WGS) entry which is preliminary data.</text>
</comment>
<feature type="compositionally biased region" description="Gly residues" evidence="1">
    <location>
        <begin position="62"/>
        <end position="72"/>
    </location>
</feature>
<sequence>AELRGPPDIISLVPVGPKYTVKWTAPLLQVKVVEVGQETSQSKEKLYQHCGSKQAGNAGVSGERGGQGGALE</sequence>
<dbReference type="EMBL" id="JARO02002669">
    <property type="protein sequence ID" value="KPP72161.1"/>
    <property type="molecule type" value="Genomic_DNA"/>
</dbReference>
<evidence type="ECO:0000313" key="3">
    <source>
        <dbReference type="Proteomes" id="UP000034805"/>
    </source>
</evidence>
<dbReference type="AlphaFoldDB" id="A0A0N8K0H6"/>
<dbReference type="Proteomes" id="UP000034805">
    <property type="component" value="Unassembled WGS sequence"/>
</dbReference>
<accession>A0A0N8K0H6</accession>
<feature type="region of interest" description="Disordered" evidence="1">
    <location>
        <begin position="50"/>
        <end position="72"/>
    </location>
</feature>
<proteinExistence type="predicted"/>
<evidence type="ECO:0000256" key="1">
    <source>
        <dbReference type="SAM" id="MobiDB-lite"/>
    </source>
</evidence>
<feature type="non-terminal residue" evidence="2">
    <location>
        <position position="1"/>
    </location>
</feature>
<gene>
    <name evidence="2" type="ORF">Z043_108867</name>
</gene>
<organism evidence="2 3">
    <name type="scientific">Scleropages formosus</name>
    <name type="common">Asian bonytongue</name>
    <name type="synonym">Osteoglossum formosum</name>
    <dbReference type="NCBI Taxonomy" id="113540"/>
    <lineage>
        <taxon>Eukaryota</taxon>
        <taxon>Metazoa</taxon>
        <taxon>Chordata</taxon>
        <taxon>Craniata</taxon>
        <taxon>Vertebrata</taxon>
        <taxon>Euteleostomi</taxon>
        <taxon>Actinopterygii</taxon>
        <taxon>Neopterygii</taxon>
        <taxon>Teleostei</taxon>
        <taxon>Osteoglossocephala</taxon>
        <taxon>Osteoglossomorpha</taxon>
        <taxon>Osteoglossiformes</taxon>
        <taxon>Osteoglossidae</taxon>
        <taxon>Scleropages</taxon>
    </lineage>
</organism>